<accession>A0A0N4W4H5</accession>
<keyword evidence="2" id="KW-1185">Reference proteome</keyword>
<reference evidence="1 2" key="2">
    <citation type="submission" date="2018-11" db="EMBL/GenBank/DDBJ databases">
        <authorList>
            <consortium name="Pathogen Informatics"/>
        </authorList>
    </citation>
    <scope>NUCLEOTIDE SEQUENCE [LARGE SCALE GENOMIC DNA]</scope>
    <source>
        <strain evidence="1 2">MHpl1</strain>
    </source>
</reference>
<dbReference type="AlphaFoldDB" id="A0A0N4W4H5"/>
<evidence type="ECO:0000313" key="1">
    <source>
        <dbReference type="EMBL" id="VDO24009.1"/>
    </source>
</evidence>
<proteinExistence type="predicted"/>
<name>A0A0N4W4H5_HAEPC</name>
<organism evidence="3">
    <name type="scientific">Haemonchus placei</name>
    <name type="common">Barber's pole worm</name>
    <dbReference type="NCBI Taxonomy" id="6290"/>
    <lineage>
        <taxon>Eukaryota</taxon>
        <taxon>Metazoa</taxon>
        <taxon>Ecdysozoa</taxon>
        <taxon>Nematoda</taxon>
        <taxon>Chromadorea</taxon>
        <taxon>Rhabditida</taxon>
        <taxon>Rhabditina</taxon>
        <taxon>Rhabditomorpha</taxon>
        <taxon>Strongyloidea</taxon>
        <taxon>Trichostrongylidae</taxon>
        <taxon>Haemonchus</taxon>
    </lineage>
</organism>
<sequence length="81" mass="8792">MMTIPCLIAVVDDSTIYSNDDRLKAVSPVVPLTIVFLERVPYSPPAPTSLARAAQYIAIAQGALAATLIRFRQFAKTLTMP</sequence>
<protein>
    <submittedName>
        <fullName evidence="3">Piwi domain-containing protein</fullName>
    </submittedName>
</protein>
<gene>
    <name evidence="1" type="ORF">HPLM_LOCUS4783</name>
</gene>
<reference evidence="3" key="1">
    <citation type="submission" date="2017-02" db="UniProtKB">
        <authorList>
            <consortium name="WormBaseParasite"/>
        </authorList>
    </citation>
    <scope>IDENTIFICATION</scope>
</reference>
<evidence type="ECO:0000313" key="2">
    <source>
        <dbReference type="Proteomes" id="UP000268014"/>
    </source>
</evidence>
<evidence type="ECO:0000313" key="3">
    <source>
        <dbReference type="WBParaSite" id="HPLM_0000479101-mRNA-1"/>
    </source>
</evidence>
<dbReference type="EMBL" id="UZAF01016251">
    <property type="protein sequence ID" value="VDO24009.1"/>
    <property type="molecule type" value="Genomic_DNA"/>
</dbReference>
<dbReference type="WBParaSite" id="HPLM_0000479101-mRNA-1">
    <property type="protein sequence ID" value="HPLM_0000479101-mRNA-1"/>
    <property type="gene ID" value="HPLM_0000479101"/>
</dbReference>
<dbReference type="Proteomes" id="UP000268014">
    <property type="component" value="Unassembled WGS sequence"/>
</dbReference>